<evidence type="ECO:0000256" key="1">
    <source>
        <dbReference type="SAM" id="MobiDB-lite"/>
    </source>
</evidence>
<dbReference type="AlphaFoldDB" id="A0AAV9YZ20"/>
<comment type="caution">
    <text evidence="2">The sequence shown here is derived from an EMBL/GenBank/DDBJ whole genome shotgun (WGS) entry which is preliminary data.</text>
</comment>
<dbReference type="Proteomes" id="UP001362999">
    <property type="component" value="Unassembled WGS sequence"/>
</dbReference>
<gene>
    <name evidence="2" type="ORF">R3P38DRAFT_2816477</name>
</gene>
<accession>A0AAV9YZ20</accession>
<reference evidence="2 3" key="1">
    <citation type="journal article" date="2024" name="J Genomics">
        <title>Draft genome sequencing and assembly of Favolaschia claudopus CIRM-BRFM 2984 isolated from oak limbs.</title>
        <authorList>
            <person name="Navarro D."/>
            <person name="Drula E."/>
            <person name="Chaduli D."/>
            <person name="Cazenave R."/>
            <person name="Ahrendt S."/>
            <person name="Wang J."/>
            <person name="Lipzen A."/>
            <person name="Daum C."/>
            <person name="Barry K."/>
            <person name="Grigoriev I.V."/>
            <person name="Favel A."/>
            <person name="Rosso M.N."/>
            <person name="Martin F."/>
        </authorList>
    </citation>
    <scope>NUCLEOTIDE SEQUENCE [LARGE SCALE GENOMIC DNA]</scope>
    <source>
        <strain evidence="2 3">CIRM-BRFM 2984</strain>
    </source>
</reference>
<evidence type="ECO:0000313" key="3">
    <source>
        <dbReference type="Proteomes" id="UP001362999"/>
    </source>
</evidence>
<keyword evidence="3" id="KW-1185">Reference proteome</keyword>
<sequence length="626" mass="69437">MERILINMESDFLGLAVYETDFHPPLANGNYYTKYVGDRVITRGPECRYRPVIFGEICSLPVRVGHLTSMRLRVCLTGRRMDGTGDALAALSDEGSGKARVLRADANGKYSQLKVTGDGSNFPFALGDTVIVGTSIHRYTDDFNTGRQYREYSIFAREMKKMRIKEAATVLKRFRRGVSASRRRQVEESLQVKKAACRSTTVADVYFAEMTFGFCPARLVDNMAFHTALLESTSRKSSELEMKFCLRLAESVCVVQVILNDLNSGEQHRIDTCPPAAGKHSVRRIYVPPQNRPLVDADLDSGPEYIEYLLKLDRQRLSVQLNAVAGRVGVVGRRLSSILVDFRLATSFKVEEKALGLVLVEQFGKHGPSPLRTASLVLRRVPCKALRTGLLLFVTDLVLLVLEVGRDDPEVLERSGRDFRLSINVLGVESDSMSSLEDVIASTDEAGSSSEEANCVAEFLTEMERRLNQDPFPDKDRDRFGPGRTRNCLSFPNAAVYVTWSVASVVCVYFQEWTSVAEKGRFVELRDGELRSTSGQKKHVLGDNVHRKLLGLPTASICLANKALDTAPSVRSRTEDKGSCSIRPNRKKMQGSTKPSTVKTVGCARTVPDTLIGELKLTAKNGIPTM</sequence>
<organism evidence="2 3">
    <name type="scientific">Favolaschia claudopus</name>
    <dbReference type="NCBI Taxonomy" id="2862362"/>
    <lineage>
        <taxon>Eukaryota</taxon>
        <taxon>Fungi</taxon>
        <taxon>Dikarya</taxon>
        <taxon>Basidiomycota</taxon>
        <taxon>Agaricomycotina</taxon>
        <taxon>Agaricomycetes</taxon>
        <taxon>Agaricomycetidae</taxon>
        <taxon>Agaricales</taxon>
        <taxon>Marasmiineae</taxon>
        <taxon>Mycenaceae</taxon>
        <taxon>Favolaschia</taxon>
    </lineage>
</organism>
<feature type="region of interest" description="Disordered" evidence="1">
    <location>
        <begin position="570"/>
        <end position="596"/>
    </location>
</feature>
<name>A0AAV9YZ20_9AGAR</name>
<evidence type="ECO:0000313" key="2">
    <source>
        <dbReference type="EMBL" id="KAK6966298.1"/>
    </source>
</evidence>
<proteinExistence type="predicted"/>
<protein>
    <submittedName>
        <fullName evidence="2">Uncharacterized protein</fullName>
    </submittedName>
</protein>
<dbReference type="EMBL" id="JAWWNJ010000285">
    <property type="protein sequence ID" value="KAK6966298.1"/>
    <property type="molecule type" value="Genomic_DNA"/>
</dbReference>